<proteinExistence type="inferred from homology"/>
<comment type="similarity">
    <text evidence="1">Belongs to the Gfa family.</text>
</comment>
<dbReference type="EMBL" id="BNAB01000001">
    <property type="protein sequence ID" value="GHD98402.1"/>
    <property type="molecule type" value="Genomic_DNA"/>
</dbReference>
<dbReference type="EMBL" id="FNOB01000004">
    <property type="protein sequence ID" value="SDW48018.1"/>
    <property type="molecule type" value="Genomic_DNA"/>
</dbReference>
<dbReference type="SUPFAM" id="SSF51316">
    <property type="entry name" value="Mss4-like"/>
    <property type="match status" value="1"/>
</dbReference>
<dbReference type="PANTHER" id="PTHR33337:SF40">
    <property type="entry name" value="CENP-V_GFA DOMAIN-CONTAINING PROTEIN-RELATED"/>
    <property type="match status" value="1"/>
</dbReference>
<dbReference type="InterPro" id="IPR006913">
    <property type="entry name" value="CENP-V/GFA"/>
</dbReference>
<accession>A0AAN4ZX75</accession>
<dbReference type="PANTHER" id="PTHR33337">
    <property type="entry name" value="GFA DOMAIN-CONTAINING PROTEIN"/>
    <property type="match status" value="1"/>
</dbReference>
<dbReference type="GO" id="GO:0046872">
    <property type="term" value="F:metal ion binding"/>
    <property type="evidence" value="ECO:0007669"/>
    <property type="project" value="UniProtKB-KW"/>
</dbReference>
<dbReference type="GO" id="GO:0016846">
    <property type="term" value="F:carbon-sulfur lyase activity"/>
    <property type="evidence" value="ECO:0007669"/>
    <property type="project" value="InterPro"/>
</dbReference>
<protein>
    <submittedName>
        <fullName evidence="6">Aldehyde-activating protein</fullName>
    </submittedName>
    <submittedName>
        <fullName evidence="7">Uncharacterized conserved protein</fullName>
    </submittedName>
</protein>
<evidence type="ECO:0000313" key="8">
    <source>
        <dbReference type="Proteomes" id="UP000199541"/>
    </source>
</evidence>
<gene>
    <name evidence="6" type="ORF">GCM10008024_01770</name>
    <name evidence="7" type="ORF">SAMN05444006_10437</name>
</gene>
<name>A0AAN4ZX75_9RHOB</name>
<keyword evidence="8" id="KW-1185">Reference proteome</keyword>
<dbReference type="Pfam" id="PF04828">
    <property type="entry name" value="GFA"/>
    <property type="match status" value="1"/>
</dbReference>
<evidence type="ECO:0000256" key="2">
    <source>
        <dbReference type="ARBA" id="ARBA00022723"/>
    </source>
</evidence>
<evidence type="ECO:0000313" key="9">
    <source>
        <dbReference type="Proteomes" id="UP000634647"/>
    </source>
</evidence>
<sequence>MSGARHGSCLCGAVRFEAAETGGFGACHCKMCQRWLGGPMLGLTVPEAAMRIVDGRDQVVTRRTSDWATRSHCATCGSPLWYRFDRGQDGSGNYEVPIGLLDDADGLNLTREIFIDRKPDSFALAGDHPRLTEAETLALYGATPEGD</sequence>
<reference evidence="6" key="1">
    <citation type="journal article" date="2014" name="Int. J. Syst. Evol. Microbiol.">
        <title>Complete genome sequence of Corynebacterium casei LMG S-19264T (=DSM 44701T), isolated from a smear-ripened cheese.</title>
        <authorList>
            <consortium name="US DOE Joint Genome Institute (JGI-PGF)"/>
            <person name="Walter F."/>
            <person name="Albersmeier A."/>
            <person name="Kalinowski J."/>
            <person name="Ruckert C."/>
        </authorList>
    </citation>
    <scope>NUCLEOTIDE SEQUENCE</scope>
    <source>
        <strain evidence="6">CGMCC 1.10859</strain>
    </source>
</reference>
<dbReference type="RefSeq" id="WP_035842511.1">
    <property type="nucleotide sequence ID" value="NZ_BNAB01000001.1"/>
</dbReference>
<evidence type="ECO:0000259" key="5">
    <source>
        <dbReference type="PROSITE" id="PS51891"/>
    </source>
</evidence>
<organism evidence="6 9">
    <name type="scientific">Allgaiera indica</name>
    <dbReference type="NCBI Taxonomy" id="765699"/>
    <lineage>
        <taxon>Bacteria</taxon>
        <taxon>Pseudomonadati</taxon>
        <taxon>Pseudomonadota</taxon>
        <taxon>Alphaproteobacteria</taxon>
        <taxon>Rhodobacterales</taxon>
        <taxon>Paracoccaceae</taxon>
        <taxon>Allgaiera</taxon>
    </lineage>
</organism>
<keyword evidence="3" id="KW-0862">Zinc</keyword>
<evidence type="ECO:0000313" key="7">
    <source>
        <dbReference type="EMBL" id="SDW48018.1"/>
    </source>
</evidence>
<dbReference type="PROSITE" id="PS51891">
    <property type="entry name" value="CENP_V_GFA"/>
    <property type="match status" value="1"/>
</dbReference>
<evidence type="ECO:0000256" key="4">
    <source>
        <dbReference type="ARBA" id="ARBA00023239"/>
    </source>
</evidence>
<evidence type="ECO:0000313" key="6">
    <source>
        <dbReference type="EMBL" id="GHD98402.1"/>
    </source>
</evidence>
<feature type="domain" description="CENP-V/GFA" evidence="5">
    <location>
        <begin position="5"/>
        <end position="121"/>
    </location>
</feature>
<comment type="caution">
    <text evidence="6">The sequence shown here is derived from an EMBL/GenBank/DDBJ whole genome shotgun (WGS) entry which is preliminary data.</text>
</comment>
<evidence type="ECO:0000256" key="1">
    <source>
        <dbReference type="ARBA" id="ARBA00005495"/>
    </source>
</evidence>
<reference evidence="7 8" key="2">
    <citation type="submission" date="2016-10" db="EMBL/GenBank/DDBJ databases">
        <authorList>
            <person name="Varghese N."/>
            <person name="Submissions S."/>
        </authorList>
    </citation>
    <scope>NUCLEOTIDE SEQUENCE [LARGE SCALE GENOMIC DNA]</scope>
    <source>
        <strain evidence="7 8">DSM 24802</strain>
    </source>
</reference>
<dbReference type="InterPro" id="IPR011057">
    <property type="entry name" value="Mss4-like_sf"/>
</dbReference>
<reference evidence="6" key="3">
    <citation type="submission" date="2023-06" db="EMBL/GenBank/DDBJ databases">
        <authorList>
            <person name="Sun Q."/>
            <person name="Zhou Y."/>
        </authorList>
    </citation>
    <scope>NUCLEOTIDE SEQUENCE</scope>
    <source>
        <strain evidence="6">CGMCC 1.10859</strain>
    </source>
</reference>
<dbReference type="Proteomes" id="UP000634647">
    <property type="component" value="Unassembled WGS sequence"/>
</dbReference>
<keyword evidence="4" id="KW-0456">Lyase</keyword>
<dbReference type="AlphaFoldDB" id="A0AAN4ZX75"/>
<dbReference type="Proteomes" id="UP000199541">
    <property type="component" value="Unassembled WGS sequence"/>
</dbReference>
<dbReference type="Gene3D" id="3.90.1590.10">
    <property type="entry name" value="glutathione-dependent formaldehyde- activating enzyme (gfa)"/>
    <property type="match status" value="1"/>
</dbReference>
<keyword evidence="2" id="KW-0479">Metal-binding</keyword>
<evidence type="ECO:0000256" key="3">
    <source>
        <dbReference type="ARBA" id="ARBA00022833"/>
    </source>
</evidence>